<protein>
    <submittedName>
        <fullName evidence="1">Uncharacterized protein</fullName>
    </submittedName>
</protein>
<evidence type="ECO:0000313" key="2">
    <source>
        <dbReference type="Proteomes" id="UP000748067"/>
    </source>
</evidence>
<keyword evidence="2" id="KW-1185">Reference proteome</keyword>
<proteinExistence type="predicted"/>
<name>A0ABQ6ZT13_9PSED</name>
<evidence type="ECO:0000313" key="1">
    <source>
        <dbReference type="EMBL" id="KAF2407534.1"/>
    </source>
</evidence>
<reference evidence="1 2" key="1">
    <citation type="submission" date="2015-01" db="EMBL/GenBank/DDBJ databases">
        <title>Genome Sequence of Pseudomonas antarctica CMS 35.</title>
        <authorList>
            <person name="Voget S."/>
            <person name="Chow J."/>
            <person name="Daniel R."/>
            <person name="Streit W."/>
        </authorList>
    </citation>
    <scope>NUCLEOTIDE SEQUENCE [LARGE SCALE GENOMIC DNA]</scope>
    <source>
        <strain evidence="1 2">CMS 35</strain>
    </source>
</reference>
<dbReference type="Proteomes" id="UP000748067">
    <property type="component" value="Unassembled WGS sequence"/>
</dbReference>
<accession>A0ABQ6ZT13</accession>
<dbReference type="EMBL" id="JXDI01000002">
    <property type="protein sequence ID" value="KAF2407534.1"/>
    <property type="molecule type" value="Genomic_DNA"/>
</dbReference>
<sequence>MIGILIPVRNLERCDASIACSHTPHVLTSARLDCRAQGGFGDDLKSVMHAT</sequence>
<gene>
    <name evidence="1" type="ORF">PSAN_44640</name>
</gene>
<organism evidence="1 2">
    <name type="scientific">Pseudomonas antarctica</name>
    <dbReference type="NCBI Taxonomy" id="219572"/>
    <lineage>
        <taxon>Bacteria</taxon>
        <taxon>Pseudomonadati</taxon>
        <taxon>Pseudomonadota</taxon>
        <taxon>Gammaproteobacteria</taxon>
        <taxon>Pseudomonadales</taxon>
        <taxon>Pseudomonadaceae</taxon>
        <taxon>Pseudomonas</taxon>
    </lineage>
</organism>
<comment type="caution">
    <text evidence="1">The sequence shown here is derived from an EMBL/GenBank/DDBJ whole genome shotgun (WGS) entry which is preliminary data.</text>
</comment>